<keyword evidence="3" id="KW-1185">Reference proteome</keyword>
<dbReference type="RefSeq" id="WP_136450551.1">
    <property type="nucleotide sequence ID" value="NZ_SSTI01000001.1"/>
</dbReference>
<evidence type="ECO:0000313" key="2">
    <source>
        <dbReference type="EMBL" id="THG42246.1"/>
    </source>
</evidence>
<evidence type="ECO:0000313" key="3">
    <source>
        <dbReference type="Proteomes" id="UP000308038"/>
    </source>
</evidence>
<keyword evidence="1" id="KW-1133">Transmembrane helix</keyword>
<dbReference type="EMBL" id="SSTI01000001">
    <property type="protein sequence ID" value="THG42246.1"/>
    <property type="molecule type" value="Genomic_DNA"/>
</dbReference>
<dbReference type="Proteomes" id="UP000308038">
    <property type="component" value="Unassembled WGS sequence"/>
</dbReference>
<protein>
    <submittedName>
        <fullName evidence="2">DUF1003 domain-containing protein</fullName>
    </submittedName>
</protein>
<comment type="caution">
    <text evidence="2">The sequence shown here is derived from an EMBL/GenBank/DDBJ whole genome shotgun (WGS) entry which is preliminary data.</text>
</comment>
<accession>A0ABY2QPA5</accession>
<proteinExistence type="predicted"/>
<dbReference type="InterPro" id="IPR010406">
    <property type="entry name" value="DUF1003"/>
</dbReference>
<feature type="transmembrane region" description="Helical" evidence="1">
    <location>
        <begin position="84"/>
        <end position="105"/>
    </location>
</feature>
<name>A0ABY2QPA5_9SPHN</name>
<dbReference type="Pfam" id="PF06210">
    <property type="entry name" value="DUF1003"/>
    <property type="match status" value="1"/>
</dbReference>
<sequence length="175" mass="19535">MTTPPANTPADAHMTRTLRENIERLNARAEQQARNAPLGDRLADAITRFAGSMRFVVLHAIFFGGWIVWNLGWIPGLAPFDPTFVVLAMEASVEAIFLSTFVLISQNRMAAVADRRRDLDLHVSLLAEHELTRLAGMVERIAVKVGAESDPEIEEIKRDISPEQVLDFLDKKDSD</sequence>
<feature type="transmembrane region" description="Helical" evidence="1">
    <location>
        <begin position="55"/>
        <end position="78"/>
    </location>
</feature>
<organism evidence="2 3">
    <name type="scientific">Sphingomonas olei</name>
    <dbReference type="NCBI Taxonomy" id="1886787"/>
    <lineage>
        <taxon>Bacteria</taxon>
        <taxon>Pseudomonadati</taxon>
        <taxon>Pseudomonadota</taxon>
        <taxon>Alphaproteobacteria</taxon>
        <taxon>Sphingomonadales</taxon>
        <taxon>Sphingomonadaceae</taxon>
        <taxon>Sphingomonas</taxon>
    </lineage>
</organism>
<reference evidence="2 3" key="1">
    <citation type="submission" date="2019-04" db="EMBL/GenBank/DDBJ databases">
        <title>Microbes associate with the intestines of laboratory mice.</title>
        <authorList>
            <person name="Navarre W."/>
            <person name="Wong E."/>
            <person name="Huang K.C."/>
            <person name="Tropini C."/>
            <person name="Ng K."/>
            <person name="Yu B."/>
        </authorList>
    </citation>
    <scope>NUCLEOTIDE SEQUENCE [LARGE SCALE GENOMIC DNA]</scope>
    <source>
        <strain evidence="2 3">NM83_B4-11</strain>
    </source>
</reference>
<keyword evidence="1" id="KW-0472">Membrane</keyword>
<evidence type="ECO:0000256" key="1">
    <source>
        <dbReference type="SAM" id="Phobius"/>
    </source>
</evidence>
<keyword evidence="1" id="KW-0812">Transmembrane</keyword>
<gene>
    <name evidence="2" type="ORF">E5988_02000</name>
</gene>